<accession>A0A317VXG2</accession>
<protein>
    <submittedName>
        <fullName evidence="1">PLC-like phosphodiesterase</fullName>
    </submittedName>
</protein>
<dbReference type="PANTHER" id="PTHR13593">
    <property type="match status" value="1"/>
</dbReference>
<dbReference type="PANTHER" id="PTHR13593:SF146">
    <property type="entry name" value="PLC-LIKE PHOSPHODIESTERASE"/>
    <property type="match status" value="1"/>
</dbReference>
<dbReference type="RefSeq" id="XP_025389979.1">
    <property type="nucleotide sequence ID" value="XM_025529223.1"/>
</dbReference>
<organism evidence="1 2">
    <name type="scientific">Aspergillus eucalypticola (strain CBS 122712 / IBT 29274)</name>
    <dbReference type="NCBI Taxonomy" id="1448314"/>
    <lineage>
        <taxon>Eukaryota</taxon>
        <taxon>Fungi</taxon>
        <taxon>Dikarya</taxon>
        <taxon>Ascomycota</taxon>
        <taxon>Pezizomycotina</taxon>
        <taxon>Eurotiomycetes</taxon>
        <taxon>Eurotiomycetidae</taxon>
        <taxon>Eurotiales</taxon>
        <taxon>Aspergillaceae</taxon>
        <taxon>Aspergillus</taxon>
        <taxon>Aspergillus subgen. Circumdati</taxon>
    </lineage>
</organism>
<evidence type="ECO:0000313" key="2">
    <source>
        <dbReference type="Proteomes" id="UP000246171"/>
    </source>
</evidence>
<dbReference type="CDD" id="cd08620">
    <property type="entry name" value="PI-PLCXDc_like_1"/>
    <property type="match status" value="1"/>
</dbReference>
<dbReference type="VEuPathDB" id="FungiDB:BO83DRAFT_356831"/>
<dbReference type="InterPro" id="IPR051057">
    <property type="entry name" value="PI-PLC_domain"/>
</dbReference>
<dbReference type="GeneID" id="37051185"/>
<dbReference type="InterPro" id="IPR017946">
    <property type="entry name" value="PLC-like_Pdiesterase_TIM-brl"/>
</dbReference>
<comment type="caution">
    <text evidence="1">The sequence shown here is derived from an EMBL/GenBank/DDBJ whole genome shotgun (WGS) entry which is preliminary data.</text>
</comment>
<dbReference type="Proteomes" id="UP000246171">
    <property type="component" value="Unassembled WGS sequence"/>
</dbReference>
<dbReference type="Gene3D" id="3.20.20.190">
    <property type="entry name" value="Phosphatidylinositol (PI) phosphodiesterase"/>
    <property type="match status" value="1"/>
</dbReference>
<reference evidence="1" key="1">
    <citation type="submission" date="2016-12" db="EMBL/GenBank/DDBJ databases">
        <title>The genomes of Aspergillus section Nigri reveals drivers in fungal speciation.</title>
        <authorList>
            <consortium name="DOE Joint Genome Institute"/>
            <person name="Vesth T.C."/>
            <person name="Nybo J."/>
            <person name="Theobald S."/>
            <person name="Brandl J."/>
            <person name="Frisvad J.C."/>
            <person name="Nielsen K.F."/>
            <person name="Lyhne E.K."/>
            <person name="Kogle M.E."/>
            <person name="Kuo A."/>
            <person name="Riley R."/>
            <person name="Clum A."/>
            <person name="Nolan M."/>
            <person name="Lipzen A."/>
            <person name="Salamov A."/>
            <person name="Henrissat B."/>
            <person name="Wiebenga A."/>
            <person name="De vries R.P."/>
            <person name="Grigoriev I.V."/>
            <person name="Mortensen U.H."/>
            <person name="Andersen M.R."/>
            <person name="Baker S.E."/>
        </authorList>
    </citation>
    <scope>NUCLEOTIDE SEQUENCE</scope>
    <source>
        <strain evidence="1">CBS 122712</strain>
    </source>
</reference>
<dbReference type="OrthoDB" id="1046782at2759"/>
<dbReference type="GO" id="GO:0006629">
    <property type="term" value="P:lipid metabolic process"/>
    <property type="evidence" value="ECO:0007669"/>
    <property type="project" value="InterPro"/>
</dbReference>
<proteinExistence type="predicted"/>
<sequence>MASSSIVPIQVGQVAERQCAKASNPQSPLGEHHPLFTMPSKGITVYSYIGVPGYEVGFAVPQQEVLHDVAHNFTSRQLEIDSSHIQGLGNFTGRFQWTVFRYGEQVAGAHNEVNSLTGKIEGGTMVATQDFHPIVTEDAIITYGFYAAGHGEVGLTDRHQCYVTICSRENREWMGSVAPPGSPAAQQPFSRFVLAAPHDNGMNGMTACEAIFQHLDSDMLAVVRRLVPLLEHVNHVPDHFLMKKLPHIVYGLSITQKKTVSTMLAMGARYFEFRPAKLLPMFQKVSALRDTFYFQHACIPGIAFDEFLREQVAFLDENQTEIVTIHIRWDNIVADCQRPTEDEISDLFNEACARAVRSPLTWGTRECFEQPIEDLRRTGTRLIVVIEADKYDSWTAEAYATLSADSIIDRFESMTTEGQADSDLTILQCQATSQSIKEVLIYSVFSAAAASSCLTSTKGMLDMQTLPWIRKNALDRLRAERTIVLMNDFIDGATVDTSIMLSRQRLSL</sequence>
<gene>
    <name evidence="1" type="ORF">BO83DRAFT_356831</name>
</gene>
<dbReference type="EMBL" id="MSFU01000007">
    <property type="protein sequence ID" value="PWY77598.1"/>
    <property type="molecule type" value="Genomic_DNA"/>
</dbReference>
<dbReference type="GO" id="GO:0008081">
    <property type="term" value="F:phosphoric diester hydrolase activity"/>
    <property type="evidence" value="ECO:0007669"/>
    <property type="project" value="InterPro"/>
</dbReference>
<evidence type="ECO:0000313" key="1">
    <source>
        <dbReference type="EMBL" id="PWY77598.1"/>
    </source>
</evidence>
<dbReference type="AlphaFoldDB" id="A0A317VXG2"/>
<keyword evidence="2" id="KW-1185">Reference proteome</keyword>
<dbReference type="SUPFAM" id="SSF51695">
    <property type="entry name" value="PLC-like phosphodiesterases"/>
    <property type="match status" value="1"/>
</dbReference>
<name>A0A317VXG2_ASPEC</name>